<dbReference type="Proteomes" id="UP000727490">
    <property type="component" value="Unassembled WGS sequence"/>
</dbReference>
<protein>
    <submittedName>
        <fullName evidence="1">Uncharacterized protein</fullName>
    </submittedName>
</protein>
<dbReference type="RefSeq" id="WP_219287178.1">
    <property type="nucleotide sequence ID" value="NZ_RPHB01000002.1"/>
</dbReference>
<reference evidence="1 2" key="1">
    <citation type="journal article" date="2020" name="Syst. Appl. Microbiol.">
        <title>Arthrospiribacter ruber gen. nov., sp. nov., a novel bacterium isolated from Arthrospira cultures.</title>
        <authorList>
            <person name="Waleron M."/>
            <person name="Misztak A."/>
            <person name="Waleron M.M."/>
            <person name="Furmaniak M."/>
            <person name="Mrozik A."/>
            <person name="Waleron K."/>
        </authorList>
    </citation>
    <scope>NUCLEOTIDE SEQUENCE [LARGE SCALE GENOMIC DNA]</scope>
    <source>
        <strain evidence="1 2">DPMB0001</strain>
    </source>
</reference>
<dbReference type="AlphaFoldDB" id="A0A951IWE7"/>
<accession>A0A951IWE7</accession>
<comment type="caution">
    <text evidence="1">The sequence shown here is derived from an EMBL/GenBank/DDBJ whole genome shotgun (WGS) entry which is preliminary data.</text>
</comment>
<dbReference type="EMBL" id="RPHB01000002">
    <property type="protein sequence ID" value="MBW3466966.1"/>
    <property type="molecule type" value="Genomic_DNA"/>
</dbReference>
<sequence length="117" mass="13609">MDLSVMSCESIPSETKMALKYAGSNKDEIEKIFNYYRVENPDSLKLLAADFLISNMIFQYTLHGPAIDNLNKDYEFVYGVHRDKRDSTLILISNQSRSGDFIERIFTLDDSLNQVWW</sequence>
<organism evidence="1 2">
    <name type="scientific">Arthrospiribacter ruber</name>
    <dbReference type="NCBI Taxonomy" id="2487934"/>
    <lineage>
        <taxon>Bacteria</taxon>
        <taxon>Pseudomonadati</taxon>
        <taxon>Bacteroidota</taxon>
        <taxon>Cytophagia</taxon>
        <taxon>Cytophagales</taxon>
        <taxon>Cyclobacteriaceae</taxon>
        <taxon>Arthrospiribacter</taxon>
    </lineage>
</organism>
<proteinExistence type="predicted"/>
<name>A0A951IWE7_9BACT</name>
<evidence type="ECO:0000313" key="2">
    <source>
        <dbReference type="Proteomes" id="UP000727490"/>
    </source>
</evidence>
<keyword evidence="2" id="KW-1185">Reference proteome</keyword>
<evidence type="ECO:0000313" key="1">
    <source>
        <dbReference type="EMBL" id="MBW3466966.1"/>
    </source>
</evidence>
<gene>
    <name evidence="1" type="ORF">EGN73_03975</name>
</gene>